<dbReference type="SUPFAM" id="SSF56796">
    <property type="entry name" value="Dehydroquinate synthase-like"/>
    <property type="match status" value="1"/>
</dbReference>
<evidence type="ECO:0000256" key="4">
    <source>
        <dbReference type="PIRSR" id="PIRSR000112-3"/>
    </source>
</evidence>
<keyword evidence="3" id="KW-0862">Zinc</keyword>
<reference evidence="6" key="2">
    <citation type="journal article" date="2020" name="mSystems">
        <title>Genome- and Community-Level Interaction Insights into Carbon Utilization and Element Cycling Functions of Hydrothermarchaeota in Hydrothermal Sediment.</title>
        <authorList>
            <person name="Zhou Z."/>
            <person name="Liu Y."/>
            <person name="Xu W."/>
            <person name="Pan J."/>
            <person name="Luo Z.H."/>
            <person name="Li M."/>
        </authorList>
    </citation>
    <scope>NUCLEOTIDE SEQUENCE [LARGE SCALE GENOMIC DNA]</scope>
    <source>
        <strain evidence="6">HyVt-219</strain>
    </source>
</reference>
<dbReference type="Gene3D" id="3.40.50.1970">
    <property type="match status" value="1"/>
</dbReference>
<sequence length="375" mass="41690">MIDVTISPARFIQQRGVVSRIGEFIKNFGEKPLFLADKLVASIIKNDVEKSLEKENIPFALVIFKGECCQEEIDRIIKITEDGKYDVLIGSGGGKAIDTAKAAAYYTKVPFISFPTSAATCAAWSSICPIYSGKGEYIGTRELKKNPDLALVDPEIIARAPARLMAAGMGDSLAKWYEGRLNPLVEDSIRTEIALNLSSYLRDLIEKFGPQAISDVKENICSFEVERIIQANILVTGLIGGLGGKKVRSVVAHAFNYALSGMPKASSLLHGERVAIGVLIQLVLEGKKKEELMDLIHFYRMIDLPCSMEEKGVYLDAEEIRKVSFKVCSDPRINIFPFAVDAAMFKDAFFEINNLVKSYQKRREFNDPVRTCKKR</sequence>
<evidence type="ECO:0000313" key="7">
    <source>
        <dbReference type="EMBL" id="RLE12238.1"/>
    </source>
</evidence>
<evidence type="ECO:0000259" key="5">
    <source>
        <dbReference type="Pfam" id="PF00465"/>
    </source>
</evidence>
<feature type="binding site" evidence="4">
    <location>
        <begin position="94"/>
        <end position="98"/>
    </location>
    <ligand>
        <name>NAD(+)</name>
        <dbReference type="ChEBI" id="CHEBI:57540"/>
    </ligand>
</feature>
<name>A0A662DBK9_UNCAE</name>
<comment type="caution">
    <text evidence="7">The sequence shown here is derived from an EMBL/GenBank/DDBJ whole genome shotgun (WGS) entry which is preliminary data.</text>
</comment>
<evidence type="ECO:0000313" key="6">
    <source>
        <dbReference type="EMBL" id="HDN84142.1"/>
    </source>
</evidence>
<proteinExistence type="predicted"/>
<evidence type="ECO:0000256" key="3">
    <source>
        <dbReference type="PIRSR" id="PIRSR000112-1"/>
    </source>
</evidence>
<dbReference type="AlphaFoldDB" id="A0A662DBK9"/>
<feature type="binding site" evidence="3">
    <location>
        <position position="253"/>
    </location>
    <ligand>
        <name>glycerol</name>
        <dbReference type="ChEBI" id="CHEBI:17754"/>
    </ligand>
</feature>
<dbReference type="PANTHER" id="PTHR43616">
    <property type="entry name" value="GLYCEROL DEHYDROGENASE"/>
    <property type="match status" value="1"/>
</dbReference>
<dbReference type="CDD" id="cd08550">
    <property type="entry name" value="GlyDH-like"/>
    <property type="match status" value="1"/>
</dbReference>
<accession>A0A662DBK9</accession>
<dbReference type="GO" id="GO:0046872">
    <property type="term" value="F:metal ion binding"/>
    <property type="evidence" value="ECO:0007669"/>
    <property type="project" value="UniProtKB-KW"/>
</dbReference>
<protein>
    <submittedName>
        <fullName evidence="6">Iron-containing alcohol dehydrogenase</fullName>
    </submittedName>
</protein>
<keyword evidence="2" id="KW-0560">Oxidoreductase</keyword>
<comment type="cofactor">
    <cofactor evidence="3">
        <name>Zn(2+)</name>
        <dbReference type="ChEBI" id="CHEBI:29105"/>
    </cofactor>
    <text evidence="3">Binds 1 zinc ion per subunit.</text>
</comment>
<dbReference type="PANTHER" id="PTHR43616:SF3">
    <property type="entry name" value="HYDROXYCARBOXYLATE DEHYDROGENASE A"/>
    <property type="match status" value="1"/>
</dbReference>
<feature type="binding site" evidence="4">
    <location>
        <position position="37"/>
    </location>
    <ligand>
        <name>NAD(+)</name>
        <dbReference type="ChEBI" id="CHEBI:57540"/>
    </ligand>
</feature>
<evidence type="ECO:0000256" key="1">
    <source>
        <dbReference type="ARBA" id="ARBA00022723"/>
    </source>
</evidence>
<dbReference type="InterPro" id="IPR016205">
    <property type="entry name" value="Glycerol_DH"/>
</dbReference>
<gene>
    <name evidence="7" type="ORF">DRI96_04850</name>
    <name evidence="6" type="ORF">ENG47_00105</name>
</gene>
<feature type="domain" description="Alcohol dehydrogenase iron-type/glycerol dehydrogenase GldA" evidence="5">
    <location>
        <begin position="8"/>
        <end position="154"/>
    </location>
</feature>
<feature type="binding site" evidence="4">
    <location>
        <position position="125"/>
    </location>
    <ligand>
        <name>NAD(+)</name>
        <dbReference type="ChEBI" id="CHEBI:57540"/>
    </ligand>
</feature>
<dbReference type="Gene3D" id="1.20.1090.10">
    <property type="entry name" value="Dehydroquinate synthase-like - alpha domain"/>
    <property type="match status" value="1"/>
</dbReference>
<dbReference type="Proteomes" id="UP000267654">
    <property type="component" value="Unassembled WGS sequence"/>
</dbReference>
<dbReference type="InterPro" id="IPR001670">
    <property type="entry name" value="ADH_Fe/GldA"/>
</dbReference>
<keyword evidence="1 3" id="KW-0479">Metal-binding</keyword>
<dbReference type="Pfam" id="PF00465">
    <property type="entry name" value="Fe-ADH"/>
    <property type="match status" value="1"/>
</dbReference>
<reference evidence="7 8" key="1">
    <citation type="submission" date="2018-06" db="EMBL/GenBank/DDBJ databases">
        <title>Extensive metabolic versatility and redundancy in microbially diverse, dynamic hydrothermal sediments.</title>
        <authorList>
            <person name="Dombrowski N."/>
            <person name="Teske A."/>
            <person name="Baker B.J."/>
        </authorList>
    </citation>
    <scope>NUCLEOTIDE SEQUENCE [LARGE SCALE GENOMIC DNA]</scope>
    <source>
        <strain evidence="7">B19_G9</strain>
    </source>
</reference>
<dbReference type="GO" id="GO:0016614">
    <property type="term" value="F:oxidoreductase activity, acting on CH-OH group of donors"/>
    <property type="evidence" value="ECO:0007669"/>
    <property type="project" value="InterPro"/>
</dbReference>
<feature type="binding site" evidence="3">
    <location>
        <position position="171"/>
    </location>
    <ligand>
        <name>glycerol</name>
        <dbReference type="ChEBI" id="CHEBI:17754"/>
    </ligand>
</feature>
<keyword evidence="4" id="KW-0520">NAD</keyword>
<evidence type="ECO:0000256" key="2">
    <source>
        <dbReference type="ARBA" id="ARBA00023002"/>
    </source>
</evidence>
<dbReference type="EMBL" id="QMQB01000174">
    <property type="protein sequence ID" value="RLE12238.1"/>
    <property type="molecule type" value="Genomic_DNA"/>
</dbReference>
<organism evidence="7 8">
    <name type="scientific">Aerophobetes bacterium</name>
    <dbReference type="NCBI Taxonomy" id="2030807"/>
    <lineage>
        <taxon>Bacteria</taxon>
        <taxon>Candidatus Aerophobota</taxon>
    </lineage>
</organism>
<feature type="binding site" evidence="4">
    <location>
        <position position="131"/>
    </location>
    <ligand>
        <name>NAD(+)</name>
        <dbReference type="ChEBI" id="CHEBI:57540"/>
    </ligand>
</feature>
<dbReference type="Proteomes" id="UP000885660">
    <property type="component" value="Unassembled WGS sequence"/>
</dbReference>
<dbReference type="EMBL" id="DRBC01000009">
    <property type="protein sequence ID" value="HDN84142.1"/>
    <property type="molecule type" value="Genomic_DNA"/>
</dbReference>
<evidence type="ECO:0000313" key="8">
    <source>
        <dbReference type="Proteomes" id="UP000267654"/>
    </source>
</evidence>
<feature type="binding site" evidence="3">
    <location>
        <position position="270"/>
    </location>
    <ligand>
        <name>glycerol</name>
        <dbReference type="ChEBI" id="CHEBI:17754"/>
    </ligand>
</feature>
<dbReference type="PIRSF" id="PIRSF000112">
    <property type="entry name" value="Glycerol_dehydrogenase"/>
    <property type="match status" value="1"/>
</dbReference>